<dbReference type="OrthoDB" id="2400485at2759"/>
<dbReference type="AlphaFoldDB" id="A0A6A6AID0"/>
<accession>A0A6A6AID0</accession>
<dbReference type="PANTHER" id="PTHR34213">
    <property type="entry name" value="NUCLEAR TRANSPORT FACTOR 2 (NTF2) FAMILY PROTEIN"/>
    <property type="match status" value="1"/>
</dbReference>
<dbReference type="InterPro" id="IPR032710">
    <property type="entry name" value="NTF2-like_dom_sf"/>
</dbReference>
<name>A0A6A6AID0_9PLEO</name>
<sequence length="183" mass="20323">MRDVSREPVSSWRLIPEKAHIQTAPGVTLSDSQHTIVSSILDLFAGSPSLPKLALWRDDATFADNLTVAEGRERYSAQWYGLKQVFSEIDQLSYQVRDAGNPIVMDLRTRYIVKGINKEMTVQSVVNVHLDGEGKISKVEDKWDGELPEGSVANAFRRLRGVAAPKMVSVPKDDAEDAEKGNQ</sequence>
<dbReference type="Proteomes" id="UP000799771">
    <property type="component" value="Unassembled WGS sequence"/>
</dbReference>
<proteinExistence type="predicted"/>
<organism evidence="1 2">
    <name type="scientific">Dothidotthia symphoricarpi CBS 119687</name>
    <dbReference type="NCBI Taxonomy" id="1392245"/>
    <lineage>
        <taxon>Eukaryota</taxon>
        <taxon>Fungi</taxon>
        <taxon>Dikarya</taxon>
        <taxon>Ascomycota</taxon>
        <taxon>Pezizomycotina</taxon>
        <taxon>Dothideomycetes</taxon>
        <taxon>Pleosporomycetidae</taxon>
        <taxon>Pleosporales</taxon>
        <taxon>Dothidotthiaceae</taxon>
        <taxon>Dothidotthia</taxon>
    </lineage>
</organism>
<evidence type="ECO:0000313" key="1">
    <source>
        <dbReference type="EMBL" id="KAF2130654.1"/>
    </source>
</evidence>
<evidence type="ECO:0008006" key="3">
    <source>
        <dbReference type="Google" id="ProtNLM"/>
    </source>
</evidence>
<dbReference type="SUPFAM" id="SSF54427">
    <property type="entry name" value="NTF2-like"/>
    <property type="match status" value="1"/>
</dbReference>
<dbReference type="Gene3D" id="3.10.450.50">
    <property type="match status" value="1"/>
</dbReference>
<dbReference type="EMBL" id="ML977504">
    <property type="protein sequence ID" value="KAF2130654.1"/>
    <property type="molecule type" value="Genomic_DNA"/>
</dbReference>
<keyword evidence="2" id="KW-1185">Reference proteome</keyword>
<protein>
    <recommendedName>
        <fullName evidence="3">SnoaL-like domain-containing protein</fullName>
    </recommendedName>
</protein>
<reference evidence="1" key="1">
    <citation type="journal article" date="2020" name="Stud. Mycol.">
        <title>101 Dothideomycetes genomes: a test case for predicting lifestyles and emergence of pathogens.</title>
        <authorList>
            <person name="Haridas S."/>
            <person name="Albert R."/>
            <person name="Binder M."/>
            <person name="Bloem J."/>
            <person name="Labutti K."/>
            <person name="Salamov A."/>
            <person name="Andreopoulos B."/>
            <person name="Baker S."/>
            <person name="Barry K."/>
            <person name="Bills G."/>
            <person name="Bluhm B."/>
            <person name="Cannon C."/>
            <person name="Castanera R."/>
            <person name="Culley D."/>
            <person name="Daum C."/>
            <person name="Ezra D."/>
            <person name="Gonzalez J."/>
            <person name="Henrissat B."/>
            <person name="Kuo A."/>
            <person name="Liang C."/>
            <person name="Lipzen A."/>
            <person name="Lutzoni F."/>
            <person name="Magnuson J."/>
            <person name="Mondo S."/>
            <person name="Nolan M."/>
            <person name="Ohm R."/>
            <person name="Pangilinan J."/>
            <person name="Park H.-J."/>
            <person name="Ramirez L."/>
            <person name="Alfaro M."/>
            <person name="Sun H."/>
            <person name="Tritt A."/>
            <person name="Yoshinaga Y."/>
            <person name="Zwiers L.-H."/>
            <person name="Turgeon B."/>
            <person name="Goodwin S."/>
            <person name="Spatafora J."/>
            <person name="Crous P."/>
            <person name="Grigoriev I."/>
        </authorList>
    </citation>
    <scope>NUCLEOTIDE SEQUENCE</scope>
    <source>
        <strain evidence="1">CBS 119687</strain>
    </source>
</reference>
<dbReference type="PANTHER" id="PTHR34213:SF2">
    <property type="entry name" value="NUCLEAR TRANSPORT FACTOR 2 (NTF2) FAMILY PROTEIN"/>
    <property type="match status" value="1"/>
</dbReference>
<dbReference type="RefSeq" id="XP_033525041.1">
    <property type="nucleotide sequence ID" value="XM_033669582.1"/>
</dbReference>
<dbReference type="GeneID" id="54410014"/>
<evidence type="ECO:0000313" key="2">
    <source>
        <dbReference type="Proteomes" id="UP000799771"/>
    </source>
</evidence>
<gene>
    <name evidence="1" type="ORF">P153DRAFT_375357</name>
</gene>